<comment type="caution">
    <text evidence="1">The sequence shown here is derived from an EMBL/GenBank/DDBJ whole genome shotgun (WGS) entry which is preliminary data.</text>
</comment>
<protein>
    <submittedName>
        <fullName evidence="1">Uncharacterized protein</fullName>
    </submittedName>
</protein>
<evidence type="ECO:0000313" key="1">
    <source>
        <dbReference type="EMBL" id="KAJ7554379.1"/>
    </source>
</evidence>
<reference evidence="2" key="1">
    <citation type="journal article" date="2024" name="Proc. Natl. Acad. Sci. U.S.A.">
        <title>Extraordinary preservation of gene collinearity over three hundred million years revealed in homosporous lycophytes.</title>
        <authorList>
            <person name="Li C."/>
            <person name="Wickell D."/>
            <person name="Kuo L.Y."/>
            <person name="Chen X."/>
            <person name="Nie B."/>
            <person name="Liao X."/>
            <person name="Peng D."/>
            <person name="Ji J."/>
            <person name="Jenkins J."/>
            <person name="Williams M."/>
            <person name="Shu S."/>
            <person name="Plott C."/>
            <person name="Barry K."/>
            <person name="Rajasekar S."/>
            <person name="Grimwood J."/>
            <person name="Han X."/>
            <person name="Sun S."/>
            <person name="Hou Z."/>
            <person name="He W."/>
            <person name="Dai G."/>
            <person name="Sun C."/>
            <person name="Schmutz J."/>
            <person name="Leebens-Mack J.H."/>
            <person name="Li F.W."/>
            <person name="Wang L."/>
        </authorList>
    </citation>
    <scope>NUCLEOTIDE SEQUENCE [LARGE SCALE GENOMIC DNA]</scope>
    <source>
        <strain evidence="2">cv. PW_Plant_1</strain>
    </source>
</reference>
<organism evidence="1 2">
    <name type="scientific">Diphasiastrum complanatum</name>
    <name type="common">Issler's clubmoss</name>
    <name type="synonym">Lycopodium complanatum</name>
    <dbReference type="NCBI Taxonomy" id="34168"/>
    <lineage>
        <taxon>Eukaryota</taxon>
        <taxon>Viridiplantae</taxon>
        <taxon>Streptophyta</taxon>
        <taxon>Embryophyta</taxon>
        <taxon>Tracheophyta</taxon>
        <taxon>Lycopodiopsida</taxon>
        <taxon>Lycopodiales</taxon>
        <taxon>Lycopodiaceae</taxon>
        <taxon>Lycopodioideae</taxon>
        <taxon>Diphasiastrum</taxon>
    </lineage>
</organism>
<sequence>MEEAWERAVEAAKGKEEAATTRSLTLDGSLKCIQGRLPPPPSLLEAFLQLQKLSIANVGLTSLVDFPRLPRLEVLNLSDNRIAGGLEHLVEAGLGALRELDLSNNKIQLLQDLAPLSKLGLVSLDLYQCPVTSISDYRVQVFRLIKNLQYLDKMDLENEEKPESDEEDEVSEDDASGDADADADADGDGVDVEEDVVEGDSKGFRVSVDGEDDESEEDEGEENEELYEEDEDEEGSFQEVFAVSDQDGSGHAVEDIGSDEEDVEDDDEDDDDDDDEDEDDVENIEVHDVEESDEEEAGDGSDGEGGDKDEDDDEEGVEEYVAEPSSRGEVELEVVDHDPEDDENGELGEEDDEEADGVDSDKENDEGDEDVEEEDEEDEEDDDEVEEDYGTEYLIQVPEGQPEDDEGASDFEPGENEEENDDDLEDKDEDEDEDQKAAPAFKRKWDGDDELEKNQRPRKH</sequence>
<evidence type="ECO:0000313" key="2">
    <source>
        <dbReference type="Proteomes" id="UP001162992"/>
    </source>
</evidence>
<proteinExistence type="predicted"/>
<accession>A0ACC2DJM0</accession>
<name>A0ACC2DJM0_DIPCM</name>
<gene>
    <name evidence="1" type="ORF">O6H91_06G137900</name>
</gene>
<dbReference type="Proteomes" id="UP001162992">
    <property type="component" value="Chromosome 6"/>
</dbReference>
<keyword evidence="2" id="KW-1185">Reference proteome</keyword>
<dbReference type="EMBL" id="CM055097">
    <property type="protein sequence ID" value="KAJ7554379.1"/>
    <property type="molecule type" value="Genomic_DNA"/>
</dbReference>